<dbReference type="SUPFAM" id="SSF51735">
    <property type="entry name" value="NAD(P)-binding Rossmann-fold domains"/>
    <property type="match status" value="1"/>
</dbReference>
<dbReference type="Gene3D" id="3.40.50.720">
    <property type="entry name" value="NAD(P)-binding Rossmann-like Domain"/>
    <property type="match status" value="1"/>
</dbReference>
<dbReference type="InterPro" id="IPR002347">
    <property type="entry name" value="SDR_fam"/>
</dbReference>
<gene>
    <name evidence="3" type="ORF">GO816_09220</name>
</gene>
<dbReference type="Proteomes" id="UP000434850">
    <property type="component" value="Unassembled WGS sequence"/>
</dbReference>
<evidence type="ECO:0000256" key="1">
    <source>
        <dbReference type="ARBA" id="ARBA00006484"/>
    </source>
</evidence>
<dbReference type="OrthoDB" id="9803333at2"/>
<dbReference type="AlphaFoldDB" id="A0A6I4ICY0"/>
<dbReference type="InterPro" id="IPR051122">
    <property type="entry name" value="SDR_DHRS6-like"/>
</dbReference>
<proteinExistence type="inferred from homology"/>
<evidence type="ECO:0000313" key="4">
    <source>
        <dbReference type="Proteomes" id="UP000434850"/>
    </source>
</evidence>
<reference evidence="3 4" key="1">
    <citation type="submission" date="2019-12" db="EMBL/GenBank/DDBJ databases">
        <title>Mucilaginibacter sp. HME9299 genome sequencing and assembly.</title>
        <authorList>
            <person name="Kang H."/>
            <person name="Kim H."/>
            <person name="Joh K."/>
        </authorList>
    </citation>
    <scope>NUCLEOTIDE SEQUENCE [LARGE SCALE GENOMIC DNA]</scope>
    <source>
        <strain evidence="3 4">HME9299</strain>
    </source>
</reference>
<dbReference type="PRINTS" id="PR00081">
    <property type="entry name" value="GDHRDH"/>
</dbReference>
<sequence>MNLNGKNYLIAGATSTIATTLINTLSEHGANIYAIARKTSDGWSKGVNFLEADVTQSVNGVAEFLPQQLHGFVYCAGSINLKPFSRLSGDDFLNDFRVNTLGAINLTRDALPALKAAAGASVVFVSSVAASTGMPFHTSISTAKAGLEGFAVALAAEVAAQQIRVNVVAPSLTDTPLAASLLSTNEKKEASAKRHPLGRYGTPNDISSAIEFLLSDNSGWVTGQVLAVDGGMGALKTF</sequence>
<dbReference type="Pfam" id="PF13561">
    <property type="entry name" value="adh_short_C2"/>
    <property type="match status" value="1"/>
</dbReference>
<name>A0A6I4ICY0_9SPHI</name>
<keyword evidence="2" id="KW-0560">Oxidoreductase</keyword>
<dbReference type="PANTHER" id="PTHR43477">
    <property type="entry name" value="DIHYDROANTICAPSIN 7-DEHYDROGENASE"/>
    <property type="match status" value="1"/>
</dbReference>
<protein>
    <submittedName>
        <fullName evidence="3">SDR family oxidoreductase</fullName>
    </submittedName>
</protein>
<accession>A0A6I4ICY0</accession>
<dbReference type="EMBL" id="WQLA01000003">
    <property type="protein sequence ID" value="MVN91299.1"/>
    <property type="molecule type" value="Genomic_DNA"/>
</dbReference>
<comment type="similarity">
    <text evidence="1">Belongs to the short-chain dehydrogenases/reductases (SDR) family.</text>
</comment>
<evidence type="ECO:0000256" key="2">
    <source>
        <dbReference type="ARBA" id="ARBA00023002"/>
    </source>
</evidence>
<dbReference type="GO" id="GO:0016491">
    <property type="term" value="F:oxidoreductase activity"/>
    <property type="evidence" value="ECO:0007669"/>
    <property type="project" value="UniProtKB-KW"/>
</dbReference>
<comment type="caution">
    <text evidence="3">The sequence shown here is derived from an EMBL/GenBank/DDBJ whole genome shotgun (WGS) entry which is preliminary data.</text>
</comment>
<dbReference type="InterPro" id="IPR036291">
    <property type="entry name" value="NAD(P)-bd_dom_sf"/>
</dbReference>
<organism evidence="3 4">
    <name type="scientific">Mucilaginibacter aquatilis</name>
    <dbReference type="NCBI Taxonomy" id="1517760"/>
    <lineage>
        <taxon>Bacteria</taxon>
        <taxon>Pseudomonadati</taxon>
        <taxon>Bacteroidota</taxon>
        <taxon>Sphingobacteriia</taxon>
        <taxon>Sphingobacteriales</taxon>
        <taxon>Sphingobacteriaceae</taxon>
        <taxon>Mucilaginibacter</taxon>
    </lineage>
</organism>
<evidence type="ECO:0000313" key="3">
    <source>
        <dbReference type="EMBL" id="MVN91299.1"/>
    </source>
</evidence>
<dbReference type="CDD" id="cd05233">
    <property type="entry name" value="SDR_c"/>
    <property type="match status" value="1"/>
</dbReference>
<dbReference type="RefSeq" id="WP_157541491.1">
    <property type="nucleotide sequence ID" value="NZ_WQLA01000003.1"/>
</dbReference>
<keyword evidence="4" id="KW-1185">Reference proteome</keyword>
<dbReference type="PANTHER" id="PTHR43477:SF1">
    <property type="entry name" value="DIHYDROANTICAPSIN 7-DEHYDROGENASE"/>
    <property type="match status" value="1"/>
</dbReference>